<comment type="caution">
    <text evidence="1">The sequence shown here is derived from an EMBL/GenBank/DDBJ whole genome shotgun (WGS) entry which is preliminary data.</text>
</comment>
<proteinExistence type="predicted"/>
<dbReference type="AlphaFoldDB" id="A0A9Q3BC84"/>
<gene>
    <name evidence="1" type="ORF">O181_002021</name>
</gene>
<dbReference type="Proteomes" id="UP000765509">
    <property type="component" value="Unassembled WGS sequence"/>
</dbReference>
<sequence length="111" mass="12010">MRCAAGLAGVCCPSVKSIFYDQAGVLAADAQPLRALSADAWRSLPSTDQGLIIFSQLPPQPSTSSTVRNNTAGILSCRDQVFIKLLSSPSKNLFIKLSYKFKIKISLDSRF</sequence>
<evidence type="ECO:0000313" key="1">
    <source>
        <dbReference type="EMBL" id="MBW0462306.1"/>
    </source>
</evidence>
<organism evidence="1 2">
    <name type="scientific">Austropuccinia psidii MF-1</name>
    <dbReference type="NCBI Taxonomy" id="1389203"/>
    <lineage>
        <taxon>Eukaryota</taxon>
        <taxon>Fungi</taxon>
        <taxon>Dikarya</taxon>
        <taxon>Basidiomycota</taxon>
        <taxon>Pucciniomycotina</taxon>
        <taxon>Pucciniomycetes</taxon>
        <taxon>Pucciniales</taxon>
        <taxon>Sphaerophragmiaceae</taxon>
        <taxon>Austropuccinia</taxon>
    </lineage>
</organism>
<dbReference type="EMBL" id="AVOT02000323">
    <property type="protein sequence ID" value="MBW0462306.1"/>
    <property type="molecule type" value="Genomic_DNA"/>
</dbReference>
<protein>
    <submittedName>
        <fullName evidence="1">Uncharacterized protein</fullName>
    </submittedName>
</protein>
<reference evidence="1" key="1">
    <citation type="submission" date="2021-03" db="EMBL/GenBank/DDBJ databases">
        <title>Draft genome sequence of rust myrtle Austropuccinia psidii MF-1, a brazilian biotype.</title>
        <authorList>
            <person name="Quecine M.C."/>
            <person name="Pachon D.M.R."/>
            <person name="Bonatelli M.L."/>
            <person name="Correr F.H."/>
            <person name="Franceschini L.M."/>
            <person name="Leite T.F."/>
            <person name="Margarido G.R.A."/>
            <person name="Almeida C.A."/>
            <person name="Ferrarezi J.A."/>
            <person name="Labate C.A."/>
        </authorList>
    </citation>
    <scope>NUCLEOTIDE SEQUENCE</scope>
    <source>
        <strain evidence="1">MF-1</strain>
    </source>
</reference>
<keyword evidence="2" id="KW-1185">Reference proteome</keyword>
<evidence type="ECO:0000313" key="2">
    <source>
        <dbReference type="Proteomes" id="UP000765509"/>
    </source>
</evidence>
<name>A0A9Q3BC84_9BASI</name>
<accession>A0A9Q3BC84</accession>